<dbReference type="RefSeq" id="WP_341404038.1">
    <property type="nucleotide sequence ID" value="NZ_JBBUKT010000002.1"/>
</dbReference>
<evidence type="ECO:0000313" key="2">
    <source>
        <dbReference type="EMBL" id="MEK7950451.1"/>
    </source>
</evidence>
<feature type="region of interest" description="Disordered" evidence="1">
    <location>
        <begin position="418"/>
        <end position="442"/>
    </location>
</feature>
<evidence type="ECO:0008006" key="4">
    <source>
        <dbReference type="Google" id="ProtNLM"/>
    </source>
</evidence>
<proteinExistence type="predicted"/>
<accession>A0ABU9AS19</accession>
<evidence type="ECO:0000313" key="3">
    <source>
        <dbReference type="Proteomes" id="UP001371305"/>
    </source>
</evidence>
<sequence>MNSISKNSPMSLRATVLFDTPQHELASLLRKKIASSTKTQIVAGFATVEGMAAIEGALSANPLTLDTFIVGAGTYRAYEAFDRLINLSIPQDRLFVHLGHTRLTGNQATYRFYRYHPMLHSKVYYMEHENGTASAVIGSHNVTGFALMGLNGEAAVLLEGPKDDPEFDKIRGHINAAKAESLQYAPQMKLAFSWWTHQFVEGLADKANDAPREGENKTTIVILCESKDRRLPKRKESIYFELRSALGKVKSLRAEVHLYVFDSLPASPLEALANRSQARASFWCRPIGVEEEQGGVELLAEWQLNDDRHPILKPTSKPFRPKPTPDMQQVRVVVYNEVRGDFEYLFDPPELGWVPRVDQERSVQVPADFAETLAPLEIIPSEDQPWFLVQGLSRAERQKDDRYLKALDDMSPSAGSYFLMSLRRKDQSPDEDEPKSRGRRKK</sequence>
<dbReference type="Proteomes" id="UP001371305">
    <property type="component" value="Unassembled WGS sequence"/>
</dbReference>
<reference evidence="2 3" key="1">
    <citation type="submission" date="2024-04" db="EMBL/GenBank/DDBJ databases">
        <title>Luteolibacter sp. isolated from soil.</title>
        <authorList>
            <person name="An J."/>
        </authorList>
    </citation>
    <scope>NUCLEOTIDE SEQUENCE [LARGE SCALE GENOMIC DNA]</scope>
    <source>
        <strain evidence="2 3">Y139</strain>
    </source>
</reference>
<dbReference type="Gene3D" id="3.30.870.10">
    <property type="entry name" value="Endonuclease Chain A"/>
    <property type="match status" value="1"/>
</dbReference>
<protein>
    <recommendedName>
        <fullName evidence="4">NgoFVII family restriction endonuclease</fullName>
    </recommendedName>
</protein>
<keyword evidence="3" id="KW-1185">Reference proteome</keyword>
<gene>
    <name evidence="2" type="ORF">WKV53_08085</name>
</gene>
<dbReference type="EMBL" id="JBBUKT010000002">
    <property type="protein sequence ID" value="MEK7950451.1"/>
    <property type="molecule type" value="Genomic_DNA"/>
</dbReference>
<evidence type="ECO:0000256" key="1">
    <source>
        <dbReference type="SAM" id="MobiDB-lite"/>
    </source>
</evidence>
<organism evidence="2 3">
    <name type="scientific">Luteolibacter soli</name>
    <dbReference type="NCBI Taxonomy" id="3135280"/>
    <lineage>
        <taxon>Bacteria</taxon>
        <taxon>Pseudomonadati</taxon>
        <taxon>Verrucomicrobiota</taxon>
        <taxon>Verrucomicrobiia</taxon>
        <taxon>Verrucomicrobiales</taxon>
        <taxon>Verrucomicrobiaceae</taxon>
        <taxon>Luteolibacter</taxon>
    </lineage>
</organism>
<comment type="caution">
    <text evidence="2">The sequence shown here is derived from an EMBL/GenBank/DDBJ whole genome shotgun (WGS) entry which is preliminary data.</text>
</comment>
<name>A0ABU9AS19_9BACT</name>